<dbReference type="GeneID" id="105119597"/>
<dbReference type="Proteomes" id="UP000694918">
    <property type="component" value="Unplaced"/>
</dbReference>
<dbReference type="GO" id="GO:0005634">
    <property type="term" value="C:nucleus"/>
    <property type="evidence" value="ECO:0007669"/>
    <property type="project" value="TreeGrafter"/>
</dbReference>
<feature type="compositionally biased region" description="Basic and acidic residues" evidence="2">
    <location>
        <begin position="331"/>
        <end position="350"/>
    </location>
</feature>
<proteinExistence type="inferred from homology"/>
<feature type="compositionally biased region" description="Acidic residues" evidence="2">
    <location>
        <begin position="46"/>
        <end position="63"/>
    </location>
</feature>
<dbReference type="AlphaFoldDB" id="A0AAJ6TST8"/>
<comment type="similarity">
    <text evidence="1">Belongs to the GeBP family.</text>
</comment>
<dbReference type="PANTHER" id="PTHR31662">
    <property type="entry name" value="BNAANNG10740D PROTEIN-RELATED"/>
    <property type="match status" value="1"/>
</dbReference>
<feature type="region of interest" description="Disordered" evidence="2">
    <location>
        <begin position="278"/>
        <end position="364"/>
    </location>
</feature>
<feature type="compositionally biased region" description="Acidic residues" evidence="2">
    <location>
        <begin position="17"/>
        <end position="29"/>
    </location>
</feature>
<protein>
    <submittedName>
        <fullName evidence="5">Nucleolin-like</fullName>
    </submittedName>
</protein>
<reference evidence="5" key="1">
    <citation type="submission" date="2025-08" db="UniProtKB">
        <authorList>
            <consortium name="RefSeq"/>
        </authorList>
    </citation>
    <scope>IDENTIFICATION</scope>
</reference>
<dbReference type="KEGG" id="peu:105119597"/>
<evidence type="ECO:0000256" key="2">
    <source>
        <dbReference type="SAM" id="MobiDB-lite"/>
    </source>
</evidence>
<dbReference type="Pfam" id="PF04504">
    <property type="entry name" value="GeBP-like_DBD"/>
    <property type="match status" value="1"/>
</dbReference>
<dbReference type="PANTHER" id="PTHR31662:SF98">
    <property type="entry name" value="STOREKEEPER PROTEIN-LIKE"/>
    <property type="match status" value="1"/>
</dbReference>
<feature type="compositionally biased region" description="Acidic residues" evidence="2">
    <location>
        <begin position="82"/>
        <end position="91"/>
    </location>
</feature>
<gene>
    <name evidence="5" type="primary">LOC105119597</name>
</gene>
<feature type="region of interest" description="Disordered" evidence="2">
    <location>
        <begin position="1"/>
        <end position="149"/>
    </location>
</feature>
<dbReference type="GO" id="GO:0006355">
    <property type="term" value="P:regulation of DNA-templated transcription"/>
    <property type="evidence" value="ECO:0007669"/>
    <property type="project" value="InterPro"/>
</dbReference>
<evidence type="ECO:0000256" key="1">
    <source>
        <dbReference type="ARBA" id="ARBA00010820"/>
    </source>
</evidence>
<evidence type="ECO:0000259" key="3">
    <source>
        <dbReference type="Pfam" id="PF04504"/>
    </source>
</evidence>
<feature type="compositionally biased region" description="Polar residues" evidence="2">
    <location>
        <begin position="30"/>
        <end position="40"/>
    </location>
</feature>
<keyword evidence="4" id="KW-1185">Reference proteome</keyword>
<dbReference type="InterPro" id="IPR053932">
    <property type="entry name" value="GeBP-like_DBD"/>
</dbReference>
<accession>A0AAJ6TST8</accession>
<feature type="domain" description="Glabrous enhancer-binding protein-like DBD" evidence="3">
    <location>
        <begin position="145"/>
        <end position="238"/>
    </location>
</feature>
<sequence>MARKHLIEEPPPAVSSSEEEETDDKEEEPQNGTAKTQQNAAGEKSNDDEDRTEDDEEEDDDEEVEKKKPDLPSKPSKPSSESDSDADSEDTESTHPPSPSLSGFTIKPISPKLKPDPKPDQPKKEKDVDDKKAKKGAGPETGGSQRIWSDEDEIVILKGMIEFQNEKGKNSTADTGDFYGFVKESLCFNASNNQFVNKIRMLKKKYFTDVEKNESGKYETFKKPHDLECVELAKKIWGAGAIVVGNESNASKNSGKNVSGGGGGIILALAKLGSGEVNGKGKEASVKRGKRGSSEEVSGEGKQGNLKKKKRVLSEEGDGGEEGNVKKGKRGLSEEVIGERKGKGGKKEKQAANNELSGGEDANVKKQKRVVNGEWKESSMKKQKAVENEEVEGGENLWDKYPYLRSSLLAEDLPEDVKERAMMMLGKVPEENLVELEREWRSLMNAKLEFFMMENDLIAKQMKLALDALKSQDY</sequence>
<name>A0AAJ6TST8_POPEU</name>
<dbReference type="RefSeq" id="XP_011016051.1">
    <property type="nucleotide sequence ID" value="XM_011017749.1"/>
</dbReference>
<dbReference type="InterPro" id="IPR007592">
    <property type="entry name" value="GEBP"/>
</dbReference>
<evidence type="ECO:0000313" key="5">
    <source>
        <dbReference type="RefSeq" id="XP_011016051.1"/>
    </source>
</evidence>
<feature type="compositionally biased region" description="Basic and acidic residues" evidence="2">
    <location>
        <begin position="113"/>
        <end position="132"/>
    </location>
</feature>
<evidence type="ECO:0000313" key="4">
    <source>
        <dbReference type="Proteomes" id="UP000694918"/>
    </source>
</evidence>
<organism evidence="4 5">
    <name type="scientific">Populus euphratica</name>
    <name type="common">Euphrates poplar</name>
    <dbReference type="NCBI Taxonomy" id="75702"/>
    <lineage>
        <taxon>Eukaryota</taxon>
        <taxon>Viridiplantae</taxon>
        <taxon>Streptophyta</taxon>
        <taxon>Embryophyta</taxon>
        <taxon>Tracheophyta</taxon>
        <taxon>Spermatophyta</taxon>
        <taxon>Magnoliopsida</taxon>
        <taxon>eudicotyledons</taxon>
        <taxon>Gunneridae</taxon>
        <taxon>Pentapetalae</taxon>
        <taxon>rosids</taxon>
        <taxon>fabids</taxon>
        <taxon>Malpighiales</taxon>
        <taxon>Salicaceae</taxon>
        <taxon>Saliceae</taxon>
        <taxon>Populus</taxon>
    </lineage>
</organism>